<evidence type="ECO:0000313" key="2">
    <source>
        <dbReference type="EMBL" id="MCP2730021.1"/>
    </source>
</evidence>
<dbReference type="NCBIfam" id="NF038302">
    <property type="entry name" value="EPS_HpsE"/>
    <property type="match status" value="1"/>
</dbReference>
<gene>
    <name evidence="2" type="primary">hpsE</name>
    <name evidence="2" type="ORF">NJ959_16430</name>
</gene>
<dbReference type="InterPro" id="IPR029044">
    <property type="entry name" value="Nucleotide-diphossugar_trans"/>
</dbReference>
<dbReference type="GO" id="GO:0016758">
    <property type="term" value="F:hexosyltransferase activity"/>
    <property type="evidence" value="ECO:0007669"/>
    <property type="project" value="UniProtKB-ARBA"/>
</dbReference>
<dbReference type="AlphaFoldDB" id="A0AAE3KNP0"/>
<dbReference type="CDD" id="cd00761">
    <property type="entry name" value="Glyco_tranf_GTA_type"/>
    <property type="match status" value="1"/>
</dbReference>
<accession>A0AAE3KNP0</accession>
<dbReference type="Pfam" id="PF00535">
    <property type="entry name" value="Glycos_transf_2"/>
    <property type="match status" value="1"/>
</dbReference>
<proteinExistence type="predicted"/>
<dbReference type="Gene3D" id="3.90.550.10">
    <property type="entry name" value="Spore Coat Polysaccharide Biosynthesis Protein SpsA, Chain A"/>
    <property type="match status" value="1"/>
</dbReference>
<comment type="caution">
    <text evidence="2">The sequence shown here is derived from an EMBL/GenBank/DDBJ whole genome shotgun (WGS) entry which is preliminary data.</text>
</comment>
<feature type="domain" description="Glycosyltransferase 2-like" evidence="1">
    <location>
        <begin position="3"/>
        <end position="126"/>
    </location>
</feature>
<dbReference type="SUPFAM" id="SSF53448">
    <property type="entry name" value="Nucleotide-diphospho-sugar transferases"/>
    <property type="match status" value="1"/>
</dbReference>
<dbReference type="InterPro" id="IPR001173">
    <property type="entry name" value="Glyco_trans_2-like"/>
</dbReference>
<feature type="non-terminal residue" evidence="2">
    <location>
        <position position="1"/>
    </location>
</feature>
<keyword evidence="3" id="KW-1185">Reference proteome</keyword>
<name>A0AAE3KNP0_9CYAN</name>
<dbReference type="EMBL" id="JAMZMM010000161">
    <property type="protein sequence ID" value="MCP2730021.1"/>
    <property type="molecule type" value="Genomic_DNA"/>
</dbReference>
<dbReference type="PANTHER" id="PTHR22916">
    <property type="entry name" value="GLYCOSYLTRANSFERASE"/>
    <property type="match status" value="1"/>
</dbReference>
<dbReference type="Proteomes" id="UP001204953">
    <property type="component" value="Unassembled WGS sequence"/>
</dbReference>
<reference evidence="2" key="1">
    <citation type="submission" date="2022-06" db="EMBL/GenBank/DDBJ databases">
        <title>New cyanobacteria of genus Symplocastrum in benthos of Lake Baikal.</title>
        <authorList>
            <person name="Sorokovikova E."/>
            <person name="Tikhonova I."/>
            <person name="Krasnopeev A."/>
            <person name="Evseev P."/>
            <person name="Gladkikh A."/>
            <person name="Belykh O."/>
        </authorList>
    </citation>
    <scope>NUCLEOTIDE SEQUENCE</scope>
    <source>
        <strain evidence="2">BBK-W-15</strain>
    </source>
</reference>
<protein>
    <submittedName>
        <fullName evidence="2">Hormogonium polysaccharide biosynthesis glycosyltransferase HpsE</fullName>
    </submittedName>
</protein>
<dbReference type="RefSeq" id="WP_254012788.1">
    <property type="nucleotide sequence ID" value="NZ_JAMZMM010000161.1"/>
</dbReference>
<organism evidence="2 3">
    <name type="scientific">Limnofasciculus baicalensis BBK-W-15</name>
    <dbReference type="NCBI Taxonomy" id="2699891"/>
    <lineage>
        <taxon>Bacteria</taxon>
        <taxon>Bacillati</taxon>
        <taxon>Cyanobacteriota</taxon>
        <taxon>Cyanophyceae</taxon>
        <taxon>Coleofasciculales</taxon>
        <taxon>Coleofasciculaceae</taxon>
        <taxon>Limnofasciculus</taxon>
        <taxon>Limnofasciculus baicalensis</taxon>
    </lineage>
</organism>
<sequence length="333" mass="38139">DFTVAIPTYNGENRLPEVLDRLRNQVGTESIQWEIIVIDNNSTDNTAKVVRKYQSDWPSEYPLRYYFEPQQGAGFARKRAVDKSEGTLIGFLDDDNIPSPTWVAAAYAFGQDYPQVGAYGGQIHGDFEVPPPQELSPLLAFLAIVERGLEPFRYEPRRKLMPPGAGLVVRKEAYLTSVPGKTILTGRIEGNTLTGEDLEMLCYIQQGGWEIWYNPAMEMDHKIPHLRLKREYLIPFIRGIGLSRFVTRMLSVKQWQRPLAYVAYTLNDVKKVILHVIKYKGKIKSNLLAECHTELFLSSLISPFYLWRNGYFNIGEEDVKLKDSLLRNSEKCL</sequence>
<evidence type="ECO:0000259" key="1">
    <source>
        <dbReference type="Pfam" id="PF00535"/>
    </source>
</evidence>
<evidence type="ECO:0000313" key="3">
    <source>
        <dbReference type="Proteomes" id="UP001204953"/>
    </source>
</evidence>
<dbReference type="PANTHER" id="PTHR22916:SF3">
    <property type="entry name" value="UDP-GLCNAC:BETAGAL BETA-1,3-N-ACETYLGLUCOSAMINYLTRANSFERASE-LIKE PROTEIN 1"/>
    <property type="match status" value="1"/>
</dbReference>